<proteinExistence type="predicted"/>
<dbReference type="EMBL" id="MFUX01000013">
    <property type="protein sequence ID" value="OGI94693.1"/>
    <property type="molecule type" value="Genomic_DNA"/>
</dbReference>
<accession>A0A1F6XKT5</accession>
<evidence type="ECO:0000313" key="1">
    <source>
        <dbReference type="EMBL" id="OGI94693.1"/>
    </source>
</evidence>
<name>A0A1F6XKT5_9BACT</name>
<protein>
    <submittedName>
        <fullName evidence="1">Uncharacterized protein</fullName>
    </submittedName>
</protein>
<dbReference type="AlphaFoldDB" id="A0A1F6XKT5"/>
<reference evidence="1 2" key="1">
    <citation type="journal article" date="2016" name="Nat. Commun.">
        <title>Thousands of microbial genomes shed light on interconnected biogeochemical processes in an aquifer system.</title>
        <authorList>
            <person name="Anantharaman K."/>
            <person name="Brown C.T."/>
            <person name="Hug L.A."/>
            <person name="Sharon I."/>
            <person name="Castelle C.J."/>
            <person name="Probst A.J."/>
            <person name="Thomas B.C."/>
            <person name="Singh A."/>
            <person name="Wilkins M.J."/>
            <person name="Karaoz U."/>
            <person name="Brodie E.L."/>
            <person name="Williams K.H."/>
            <person name="Hubbard S.S."/>
            <person name="Banfield J.F."/>
        </authorList>
    </citation>
    <scope>NUCLEOTIDE SEQUENCE [LARGE SCALE GENOMIC DNA]</scope>
</reference>
<comment type="caution">
    <text evidence="1">The sequence shown here is derived from an EMBL/GenBank/DDBJ whole genome shotgun (WGS) entry which is preliminary data.</text>
</comment>
<dbReference type="Proteomes" id="UP000176629">
    <property type="component" value="Unassembled WGS sequence"/>
</dbReference>
<sequence>MDDIERVQCGKCGKRILPESSFPVRGKPEKSACSFKCADELAKQKPLLQAGILFIKDLLRIG</sequence>
<evidence type="ECO:0000313" key="2">
    <source>
        <dbReference type="Proteomes" id="UP000176629"/>
    </source>
</evidence>
<organism evidence="1 2">
    <name type="scientific">Candidatus Nomurabacteria bacterium RIFCSPLOWO2_01_FULL_40_18</name>
    <dbReference type="NCBI Taxonomy" id="1801773"/>
    <lineage>
        <taxon>Bacteria</taxon>
        <taxon>Candidatus Nomuraibacteriota</taxon>
    </lineage>
</organism>
<gene>
    <name evidence="1" type="ORF">A3A03_00170</name>
</gene>